<evidence type="ECO:0000256" key="1">
    <source>
        <dbReference type="PROSITE-ProRule" id="PRU00290"/>
    </source>
</evidence>
<gene>
    <name evidence="3" type="ORF">BOX15_Mlig017859g2</name>
</gene>
<feature type="non-terminal residue" evidence="3">
    <location>
        <position position="1"/>
    </location>
</feature>
<evidence type="ECO:0000313" key="4">
    <source>
        <dbReference type="Proteomes" id="UP000215902"/>
    </source>
</evidence>
<dbReference type="Gene3D" id="1.20.5.110">
    <property type="match status" value="1"/>
</dbReference>
<keyword evidence="1" id="KW-0175">Coiled coil</keyword>
<sequence>HLQQGLERGEKLGELDEQTERMRNSALEYRNVASQLAQKYKDKDKKFWQF</sequence>
<dbReference type="PROSITE" id="PS50892">
    <property type="entry name" value="V_SNARE"/>
    <property type="match status" value="1"/>
</dbReference>
<proteinExistence type="predicted"/>
<name>A0A267FY22_9PLAT</name>
<dbReference type="AlphaFoldDB" id="A0A267FY22"/>
<protein>
    <recommendedName>
        <fullName evidence="2">V-SNARE coiled-coil homology domain-containing protein</fullName>
    </recommendedName>
</protein>
<dbReference type="Pfam" id="PF00957">
    <property type="entry name" value="Synaptobrevin"/>
    <property type="match status" value="1"/>
</dbReference>
<feature type="domain" description="V-SNARE coiled-coil homology" evidence="2">
    <location>
        <begin position="1"/>
        <end position="43"/>
    </location>
</feature>
<evidence type="ECO:0000313" key="3">
    <source>
        <dbReference type="EMBL" id="PAA77899.1"/>
    </source>
</evidence>
<accession>A0A267FY22</accession>
<dbReference type="EMBL" id="NIVC01000717">
    <property type="protein sequence ID" value="PAA77899.1"/>
    <property type="molecule type" value="Genomic_DNA"/>
</dbReference>
<dbReference type="Proteomes" id="UP000215902">
    <property type="component" value="Unassembled WGS sequence"/>
</dbReference>
<comment type="caution">
    <text evidence="3">The sequence shown here is derived from an EMBL/GenBank/DDBJ whole genome shotgun (WGS) entry which is preliminary data.</text>
</comment>
<dbReference type="InterPro" id="IPR042855">
    <property type="entry name" value="V_SNARE_CC"/>
</dbReference>
<evidence type="ECO:0000259" key="2">
    <source>
        <dbReference type="PROSITE" id="PS50892"/>
    </source>
</evidence>
<reference evidence="3 4" key="1">
    <citation type="submission" date="2017-06" db="EMBL/GenBank/DDBJ databases">
        <title>A platform for efficient transgenesis in Macrostomum lignano, a flatworm model organism for stem cell research.</title>
        <authorList>
            <person name="Berezikov E."/>
        </authorList>
    </citation>
    <scope>NUCLEOTIDE SEQUENCE [LARGE SCALE GENOMIC DNA]</scope>
    <source>
        <strain evidence="3">DV1</strain>
        <tissue evidence="3">Whole organism</tissue>
    </source>
</reference>
<dbReference type="SUPFAM" id="SSF58038">
    <property type="entry name" value="SNARE fusion complex"/>
    <property type="match status" value="1"/>
</dbReference>
<dbReference type="OrthoDB" id="19944at2759"/>
<organism evidence="3 4">
    <name type="scientific">Macrostomum lignano</name>
    <dbReference type="NCBI Taxonomy" id="282301"/>
    <lineage>
        <taxon>Eukaryota</taxon>
        <taxon>Metazoa</taxon>
        <taxon>Spiralia</taxon>
        <taxon>Lophotrochozoa</taxon>
        <taxon>Platyhelminthes</taxon>
        <taxon>Rhabditophora</taxon>
        <taxon>Macrostomorpha</taxon>
        <taxon>Macrostomida</taxon>
        <taxon>Macrostomidae</taxon>
        <taxon>Macrostomum</taxon>
    </lineage>
</organism>
<keyword evidence="4" id="KW-1185">Reference proteome</keyword>